<keyword evidence="1" id="KW-0812">Transmembrane</keyword>
<feature type="domain" description="ABC-type uncharacterised transport system" evidence="2">
    <location>
        <begin position="187"/>
        <end position="501"/>
    </location>
</feature>
<keyword evidence="1" id="KW-0472">Membrane</keyword>
<evidence type="ECO:0000313" key="5">
    <source>
        <dbReference type="Proteomes" id="UP000001343"/>
    </source>
</evidence>
<dbReference type="AlphaFoldDB" id="A0AA87SY29"/>
<evidence type="ECO:0000259" key="2">
    <source>
        <dbReference type="Pfam" id="PF09822"/>
    </source>
</evidence>
<reference evidence="4 5" key="1">
    <citation type="journal article" date="2014" name="Int. J. Syst. Evol. Microbiol.">
        <title>Leptospira mayottensis sp. nov., a pathogenic species of the genus Leptospira isolated from humans.</title>
        <authorList>
            <person name="Bourhy P."/>
            <person name="Collet L."/>
            <person name="Brisse S."/>
            <person name="Picardeau M."/>
        </authorList>
    </citation>
    <scope>NUCLEOTIDE SEQUENCE [LARGE SCALE GENOMIC DNA]</scope>
    <source>
        <strain evidence="4 5">200901122</strain>
    </source>
</reference>
<dbReference type="EMBL" id="AKWM02000013">
    <property type="protein sequence ID" value="EKS01668.1"/>
    <property type="molecule type" value="Genomic_DNA"/>
</dbReference>
<dbReference type="InterPro" id="IPR019196">
    <property type="entry name" value="ABC_transp_unknown"/>
</dbReference>
<feature type="transmembrane region" description="Helical" evidence="1">
    <location>
        <begin position="533"/>
        <end position="553"/>
    </location>
</feature>
<evidence type="ECO:0008006" key="6">
    <source>
        <dbReference type="Google" id="ProtNLM"/>
    </source>
</evidence>
<dbReference type="Proteomes" id="UP000001343">
    <property type="component" value="Unassembled WGS sequence"/>
</dbReference>
<accession>A0AA87SY29</accession>
<dbReference type="RefSeq" id="WP_002761173.1">
    <property type="nucleotide sequence ID" value="NZ_AKWM02000013.1"/>
</dbReference>
<feature type="domain" description="DUF7088" evidence="3">
    <location>
        <begin position="46"/>
        <end position="148"/>
    </location>
</feature>
<proteinExistence type="predicted"/>
<name>A0AA87SY29_9LEPT</name>
<evidence type="ECO:0000313" key="4">
    <source>
        <dbReference type="EMBL" id="EKS01668.1"/>
    </source>
</evidence>
<dbReference type="Pfam" id="PF23357">
    <property type="entry name" value="DUF7088"/>
    <property type="match status" value="1"/>
</dbReference>
<keyword evidence="1" id="KW-1133">Transmembrane helix</keyword>
<dbReference type="Pfam" id="PF09822">
    <property type="entry name" value="ABC_transp_aux"/>
    <property type="match status" value="1"/>
</dbReference>
<comment type="caution">
    <text evidence="4">The sequence shown here is derived from an EMBL/GenBank/DDBJ whole genome shotgun (WGS) entry which is preliminary data.</text>
</comment>
<dbReference type="InterPro" id="IPR055396">
    <property type="entry name" value="DUF7088"/>
</dbReference>
<gene>
    <name evidence="4" type="ORF">LEP1GSC125_2482</name>
</gene>
<evidence type="ECO:0000259" key="3">
    <source>
        <dbReference type="Pfam" id="PF23357"/>
    </source>
</evidence>
<sequence length="568" mass="63616">MISNLRIFFSRFNSNPWFLFSQAFLLFLFSNGILSQFVCRKDLSESERFEVSESTRKIFQNLHSPIYIDAYYSSKTPGEYKTRLDLTKELLSEIASLGGSNAILRFHDPDFSVEEQKKAIEAGIQPQILEKTELGSSQIKQAYFGLTLTLGTRKETIPIAFYAEEIEYQILTTLRKMIRSPTDSGIGILSIPGALSTTPSDPEIGKDTIGIFANQILIEEYGALSKVRLEEEDIQDSLHTLLWIGGGTLSETAFYKLDQFLMRGGNLILLFKSMDFRLEPPNREKGIGINSIGAGIAKPTPRIEEQNRIFESYGFRVNTDLVLDPNRSLSIGPLMEVEPGVIGRYAYPPWILAGSSQEMLSEVSPFTKPLKNLLLPWVSSLTLFPDRQPNVRMEPILLSSEEAEIRSSVVALGEKQIFATPIRSGNKKIILGAVLEGSFRSAFASVPTVFKKSNPFLKQTSEGKISRILAIGSPYLVSDLLAYPETRKIYQESNIPFLLNALDISAGDTDLIQIRGKKSAFLKLNPFSNTEKITFSFLNLLGIPSLLGLYTYLRMRHRNSLRGKDPES</sequence>
<evidence type="ECO:0000256" key="1">
    <source>
        <dbReference type="SAM" id="Phobius"/>
    </source>
</evidence>
<protein>
    <recommendedName>
        <fullName evidence="6">Gliding motility ABC transporter</fullName>
    </recommendedName>
</protein>
<organism evidence="4 5">
    <name type="scientific">Leptospira mayottensis 200901122</name>
    <dbReference type="NCBI Taxonomy" id="1193010"/>
    <lineage>
        <taxon>Bacteria</taxon>
        <taxon>Pseudomonadati</taxon>
        <taxon>Spirochaetota</taxon>
        <taxon>Spirochaetia</taxon>
        <taxon>Leptospirales</taxon>
        <taxon>Leptospiraceae</taxon>
        <taxon>Leptospira</taxon>
    </lineage>
</organism>